<evidence type="ECO:0000256" key="1">
    <source>
        <dbReference type="ARBA" id="ARBA00022737"/>
    </source>
</evidence>
<dbReference type="InterPro" id="IPR002110">
    <property type="entry name" value="Ankyrin_rpt"/>
</dbReference>
<dbReference type="EMBL" id="JAACXV010014210">
    <property type="protein sequence ID" value="KAF7269577.1"/>
    <property type="molecule type" value="Genomic_DNA"/>
</dbReference>
<evidence type="ECO:0000256" key="2">
    <source>
        <dbReference type="ARBA" id="ARBA00023043"/>
    </source>
</evidence>
<keyword evidence="5" id="KW-1185">Reference proteome</keyword>
<keyword evidence="1" id="KW-0677">Repeat</keyword>
<dbReference type="Pfam" id="PF12796">
    <property type="entry name" value="Ank_2"/>
    <property type="match status" value="5"/>
</dbReference>
<feature type="repeat" description="ANK" evidence="3">
    <location>
        <begin position="478"/>
        <end position="510"/>
    </location>
</feature>
<name>A0A834I9D1_RHYFE</name>
<feature type="repeat" description="ANK" evidence="3">
    <location>
        <begin position="361"/>
        <end position="393"/>
    </location>
</feature>
<feature type="repeat" description="ANK" evidence="3">
    <location>
        <begin position="162"/>
        <end position="194"/>
    </location>
</feature>
<dbReference type="InterPro" id="IPR036770">
    <property type="entry name" value="Ankyrin_rpt-contain_sf"/>
</dbReference>
<feature type="repeat" description="ANK" evidence="3">
    <location>
        <begin position="436"/>
        <end position="468"/>
    </location>
</feature>
<gene>
    <name evidence="4" type="ORF">GWI33_017377</name>
</gene>
<dbReference type="Proteomes" id="UP000625711">
    <property type="component" value="Unassembled WGS sequence"/>
</dbReference>
<dbReference type="SUPFAM" id="SSF48403">
    <property type="entry name" value="Ankyrin repeat"/>
    <property type="match status" value="2"/>
</dbReference>
<dbReference type="OrthoDB" id="194358at2759"/>
<accession>A0A834I9D1</accession>
<feature type="repeat" description="ANK" evidence="3">
    <location>
        <begin position="328"/>
        <end position="360"/>
    </location>
</feature>
<dbReference type="InterPro" id="IPR050889">
    <property type="entry name" value="Dendritic_Spine_Reg/Scaffold"/>
</dbReference>
<dbReference type="PRINTS" id="PR01415">
    <property type="entry name" value="ANKYRIN"/>
</dbReference>
<dbReference type="PANTHER" id="PTHR24166:SF48">
    <property type="entry name" value="PROTEIN VAPYRIN"/>
    <property type="match status" value="1"/>
</dbReference>
<feature type="repeat" description="ANK" evidence="3">
    <location>
        <begin position="586"/>
        <end position="611"/>
    </location>
</feature>
<dbReference type="PANTHER" id="PTHR24166">
    <property type="entry name" value="ROLLING PEBBLES, ISOFORM B"/>
    <property type="match status" value="1"/>
</dbReference>
<dbReference type="Pfam" id="PF00023">
    <property type="entry name" value="Ank"/>
    <property type="match status" value="2"/>
</dbReference>
<dbReference type="SMART" id="SM00248">
    <property type="entry name" value="ANK"/>
    <property type="match status" value="15"/>
</dbReference>
<feature type="repeat" description="ANK" evidence="3">
    <location>
        <begin position="553"/>
        <end position="585"/>
    </location>
</feature>
<feature type="repeat" description="ANK" evidence="3">
    <location>
        <begin position="128"/>
        <end position="161"/>
    </location>
</feature>
<feature type="repeat" description="ANK" evidence="3">
    <location>
        <begin position="225"/>
        <end position="257"/>
    </location>
</feature>
<dbReference type="Gene3D" id="1.25.40.20">
    <property type="entry name" value="Ankyrin repeat-containing domain"/>
    <property type="match status" value="5"/>
</dbReference>
<evidence type="ECO:0000313" key="4">
    <source>
        <dbReference type="EMBL" id="KAF7269577.1"/>
    </source>
</evidence>
<organism evidence="4 5">
    <name type="scientific">Rhynchophorus ferrugineus</name>
    <name type="common">Red palm weevil</name>
    <name type="synonym">Curculio ferrugineus</name>
    <dbReference type="NCBI Taxonomy" id="354439"/>
    <lineage>
        <taxon>Eukaryota</taxon>
        <taxon>Metazoa</taxon>
        <taxon>Ecdysozoa</taxon>
        <taxon>Arthropoda</taxon>
        <taxon>Hexapoda</taxon>
        <taxon>Insecta</taxon>
        <taxon>Pterygota</taxon>
        <taxon>Neoptera</taxon>
        <taxon>Endopterygota</taxon>
        <taxon>Coleoptera</taxon>
        <taxon>Polyphaga</taxon>
        <taxon>Cucujiformia</taxon>
        <taxon>Curculionidae</taxon>
        <taxon>Dryophthorinae</taxon>
        <taxon>Rhynchophorus</taxon>
    </lineage>
</organism>
<dbReference type="PROSITE" id="PS50088">
    <property type="entry name" value="ANK_REPEAT"/>
    <property type="match status" value="11"/>
</dbReference>
<dbReference type="PROSITE" id="PS50297">
    <property type="entry name" value="ANK_REP_REGION"/>
    <property type="match status" value="11"/>
</dbReference>
<feature type="repeat" description="ANK" evidence="3">
    <location>
        <begin position="403"/>
        <end position="435"/>
    </location>
</feature>
<comment type="caution">
    <text evidence="4">The sequence shown here is derived from an EMBL/GenBank/DDBJ whole genome shotgun (WGS) entry which is preliminary data.</text>
</comment>
<dbReference type="AlphaFoldDB" id="A0A834I9D1"/>
<sequence>MSVLKNRILVSSEKQYSCSKMDLTTPMTKNEVYNSLLEIYGTKYCQRHRLLELLDRPSKNINRVNVILHELLTNGKEECMKFIINKSRDQLKLGKKLVWYVVEKNMLEVLKYIDELYPKIIYEALDSRGNSILHVACRNGYLDTVKYLVEEKGFDLEVKNYDQETPLKQACEIGRIDCVKYLISKGASVNSKDSINQTSLFYASCLEIANILLGEGAEADICNDRNETPLYWAAIESHLDVVDCLLERKVRVDVPDNKAARTPLSWACRLGFLDIVRRLVAAGADINHQDNNKHTPLTLAAYFGHLEIVKELLGNKSPKVRVDVADVDGKTALSWACEFGHLEIIRLLIYKHADVNHQDEDKRTPLILAAANGHAEVVKELLSIGLHKYNKSKKVRVDMSDDSGVTALMYACQRGYLDIVSTLISARADVNHQDNSGKTPLMLATSYDHLDVVNELLSVGVDKYQQSDKVQVDLPDKTGRTALSWACEFGFSHMISSLISSGANINHQDTDKKTPLIISVWDAHVDVIEELLSVGVDDHFESVRARLDVRDHSGRTALSWACQLGNLEIVSRLISEGIDVNRPDNKRRTPLMWAAASGNLKVIETLLSAGALKAVTCDADKYAYDYAATKYTDCARLLNVF</sequence>
<reference evidence="4" key="1">
    <citation type="submission" date="2020-08" db="EMBL/GenBank/DDBJ databases">
        <title>Genome sequencing and assembly of the red palm weevil Rhynchophorus ferrugineus.</title>
        <authorList>
            <person name="Dias G.B."/>
            <person name="Bergman C.M."/>
            <person name="Manee M."/>
        </authorList>
    </citation>
    <scope>NUCLEOTIDE SEQUENCE</scope>
    <source>
        <strain evidence="4">AA-2017</strain>
        <tissue evidence="4">Whole larva</tissue>
    </source>
</reference>
<protein>
    <submittedName>
        <fullName evidence="4">Uncharacterized protein</fullName>
    </submittedName>
</protein>
<evidence type="ECO:0000313" key="5">
    <source>
        <dbReference type="Proteomes" id="UP000625711"/>
    </source>
</evidence>
<evidence type="ECO:0000256" key="3">
    <source>
        <dbReference type="PROSITE-ProRule" id="PRU00023"/>
    </source>
</evidence>
<feature type="repeat" description="ANK" evidence="3">
    <location>
        <begin position="259"/>
        <end position="291"/>
    </location>
</feature>
<keyword evidence="2 3" id="KW-0040">ANK repeat</keyword>
<proteinExistence type="predicted"/>